<dbReference type="SUPFAM" id="SSF47781">
    <property type="entry name" value="RuvA domain 2-like"/>
    <property type="match status" value="1"/>
</dbReference>
<evidence type="ECO:0000313" key="3">
    <source>
        <dbReference type="EMBL" id="MDI9238770.1"/>
    </source>
</evidence>
<accession>A0ABT6XF55</accession>
<comment type="caution">
    <text evidence="3">The sequence shown here is derived from an EMBL/GenBank/DDBJ whole genome shotgun (WGS) entry which is preliminary data.</text>
</comment>
<organism evidence="3 4">
    <name type="scientific">Lysobacter stagni</name>
    <dbReference type="NCBI Taxonomy" id="3045172"/>
    <lineage>
        <taxon>Bacteria</taxon>
        <taxon>Pseudomonadati</taxon>
        <taxon>Pseudomonadota</taxon>
        <taxon>Gammaproteobacteria</taxon>
        <taxon>Lysobacterales</taxon>
        <taxon>Lysobacteraceae</taxon>
        <taxon>Lysobacter</taxon>
    </lineage>
</organism>
<gene>
    <name evidence="3" type="ORF">QLQ15_07560</name>
</gene>
<proteinExistence type="predicted"/>
<feature type="domain" description="Helix-hairpin-helix DNA-binding motif class 1" evidence="2">
    <location>
        <begin position="43"/>
        <end position="62"/>
    </location>
</feature>
<protein>
    <submittedName>
        <fullName evidence="3">Helix-hairpin-helix domain-containing protein</fullName>
    </submittedName>
</protein>
<evidence type="ECO:0000259" key="2">
    <source>
        <dbReference type="SMART" id="SM00278"/>
    </source>
</evidence>
<keyword evidence="4" id="KW-1185">Reference proteome</keyword>
<dbReference type="InterPro" id="IPR010994">
    <property type="entry name" value="RuvA_2-like"/>
</dbReference>
<dbReference type="PANTHER" id="PTHR21180">
    <property type="entry name" value="ENDONUCLEASE/EXONUCLEASE/PHOSPHATASE FAMILY DOMAIN-CONTAINING PROTEIN 1"/>
    <property type="match status" value="1"/>
</dbReference>
<dbReference type="Pfam" id="PF12836">
    <property type="entry name" value="HHH_3"/>
    <property type="match status" value="1"/>
</dbReference>
<dbReference type="EMBL" id="JASGBI010000001">
    <property type="protein sequence ID" value="MDI9238770.1"/>
    <property type="molecule type" value="Genomic_DNA"/>
</dbReference>
<dbReference type="InterPro" id="IPR003583">
    <property type="entry name" value="Hlx-hairpin-Hlx_DNA-bd_motif"/>
</dbReference>
<evidence type="ECO:0000313" key="4">
    <source>
        <dbReference type="Proteomes" id="UP001321580"/>
    </source>
</evidence>
<dbReference type="InterPro" id="IPR051675">
    <property type="entry name" value="Endo/Exo/Phosphatase_dom_1"/>
</dbReference>
<dbReference type="SMART" id="SM00278">
    <property type="entry name" value="HhH1"/>
    <property type="match status" value="2"/>
</dbReference>
<dbReference type="Proteomes" id="UP001321580">
    <property type="component" value="Unassembled WGS sequence"/>
</dbReference>
<reference evidence="3 4" key="1">
    <citation type="submission" date="2023-05" db="EMBL/GenBank/DDBJ databases">
        <title>Lysobacter sp. strain LF1 Genome sequencing and assembly.</title>
        <authorList>
            <person name="Jung Y."/>
        </authorList>
    </citation>
    <scope>NUCLEOTIDE SEQUENCE [LARGE SCALE GENOMIC DNA]</scope>
    <source>
        <strain evidence="3 4">LF1</strain>
    </source>
</reference>
<dbReference type="PANTHER" id="PTHR21180:SF32">
    <property type="entry name" value="ENDONUCLEASE_EXONUCLEASE_PHOSPHATASE FAMILY DOMAIN-CONTAINING PROTEIN 1"/>
    <property type="match status" value="1"/>
</dbReference>
<name>A0ABT6XF55_9GAMM</name>
<feature type="domain" description="Helix-hairpin-helix DNA-binding motif class 1" evidence="2">
    <location>
        <begin position="13"/>
        <end position="32"/>
    </location>
</feature>
<dbReference type="Gene3D" id="1.10.150.320">
    <property type="entry name" value="Photosystem II 12 kDa extrinsic protein"/>
    <property type="match status" value="1"/>
</dbReference>
<dbReference type="RefSeq" id="WP_283212216.1">
    <property type="nucleotide sequence ID" value="NZ_JASGBI010000001.1"/>
</dbReference>
<keyword evidence="1" id="KW-0963">Cytoplasm</keyword>
<evidence type="ECO:0000256" key="1">
    <source>
        <dbReference type="ARBA" id="ARBA00022490"/>
    </source>
</evidence>
<sequence>MARKIDLNSADAPALAELPGIGSALAERIIEYRERVGRFRTIDEVTAVAGISERALERVRDRVSAGEGTAAPRETESATQVRVSLHNAAGRPYTGHALAATFVRREILRGADGNPTSIWVPASTGLALPPDGQATLVFPARSDLQGNVTFSVRAPDGQLLLESALPGEKLPERVDLEVAPQEYAKTSPNDAPGAGKPARLKGRVIDEAGRRQLRDIQVVVWAARPASPTAADFLALLVAQTDANGYFNGPYPLGTYSTAHGMVAVGDGEPVQVPIHLEEDGTFPESVILVIDLDELAPPQEEDECDCHAGELVPRDPDASDLARADGTYSNDPGAGRCVDFTRPDRTLEEFSFSYVVRTTEPAIKGLTLSEPAKIDLSKIVGLLPQATLSAQAREVDAAGANVSAMAATRTPTLATDRLDANILQTLARDPDGFSLTKVAAAAELTVHGDLLRVIGQHLGLQPGRQPMSCRNPADWDHEATLYQACTIAHGHVLRFKQEWVADGYSMGNLLYSLPLAPGQKKQIAVVDWERRESSSRTEALEARDALEASISRDRDINEIVNGTVSENVRGGSSSSTGSIAGGLGVSAILGPVGGLLGIGGGFASAGTESWQDSSRRTAASALNQLRDRTIQSASSLRSQRSTVVQTVRQGERVVATTESVANYNHCHAVTIQYFEVLRHLLVRQRLTDVQECLFVPLLMSRFDSGKALRWRNTLRNVVGDRRLRPGFDALERIRNQYVGSDFPDGTYADQLLEHLEGDITLRFEIARPRDADDDFDANAWLFLGTLFPSISASDFYRQHLKGQALKDRIFQEQLAPKIAERFVQHLQFFAVSPNGTRTRLPVDTTLVSDFINDRPLFVSVNLAGALPPVRRRDIQYIEISDISGLLNIPFLQILPTGSKVIVESGTLRYRTHYSSGHLFQGARILNDVVGGDAARVFAPLSREELRNPKQEDKELSRNLLDHLNEHLEQYHHCLWYAMSEHRRYMLLDGFQAPNADGRSVASVVENELIGIVGNCLVMPVARGFHLDPTYRQDIENPVDLLEHYQPNTPIEPSRIAVPTRGVYAEAVMGACNSCERKEEERFWRWEESPLPDQPPPILPVSTDTRRAEVPDLTAKDFAAPIINLQNAPAAPDPTGLAAAMQLLGTPNLFKDITGLEGTQKNAAAALQGAFDTAQFFGGKAADLALQAKMARDIDKAVKTIDSAKQRGLISDAQAQDLTKNAISGMIGGGAKPEEQSLNASPEVKQAIKRATGPGGEVNMSRVSGGEREDLALRMPPEGGRSWIIEPADALAWARSRSFSPSATNPSKTGRTVLKVTTRPIPEGGSVRWSVPPDQKGRYTLGNGQTVQNGLKADVAGLRPGLAKIDFDVFDADGTSVESQKYDLSIPQFVSITENSAFDTVLTRFGLTTLKADVLVVAKATAEDLLSDANVRLVWTIAPFTEKVPTHLPNEFLTHCDIGGDPSGAVASLNGLLGITRDRNGNFNAGAAVGPNDFDEVIDVFPGAMTDPNATDIDDSVIATIQAAINAPPGTSNPQNALAVMVVGRILGASLAHEVAHALVGFMFPGGASHTNAQRDLLRRGSAFTFEHLTGIQVTQPATFPDAGSFVDLGIGSINRPQVDGTLPGLQANFPVPPTFR</sequence>